<feature type="domain" description="PB1-like" evidence="1">
    <location>
        <begin position="26"/>
        <end position="121"/>
    </location>
</feature>
<accession>A0AAF0WY34</accession>
<evidence type="ECO:0000259" key="1">
    <source>
        <dbReference type="Pfam" id="PF26130"/>
    </source>
</evidence>
<evidence type="ECO:0000313" key="2">
    <source>
        <dbReference type="EMBL" id="WOG96633.1"/>
    </source>
</evidence>
<dbReference type="Proteomes" id="UP000077755">
    <property type="component" value="Chromosome 4"/>
</dbReference>
<dbReference type="InterPro" id="IPR058594">
    <property type="entry name" value="PB1-like_dom_pln"/>
</dbReference>
<protein>
    <recommendedName>
        <fullName evidence="1">PB1-like domain-containing protein</fullName>
    </recommendedName>
</protein>
<proteinExistence type="predicted"/>
<sequence>MSWIRRLKEDAAVYHPRECPDYSEPDDFTLKIFHGGKMTDEPRTYVGGDIDYIDFCNADQISLIEIFSMLKEIEVEGGFHVLWYKLPGTNFDKGLFPIDRDAELLTMCELIPPSKFIEIYVSTMPHINTAPPPETNLDEPDVQYVEPTPKEPVAYQGYSDFVMSSDCYLRTISFCNLLPMLCMTFRNDYALLDYVWKIKIHYGMKFEFVLDTFCCCFRQKN</sequence>
<dbReference type="Pfam" id="PF26130">
    <property type="entry name" value="PB1-like"/>
    <property type="match status" value="1"/>
</dbReference>
<gene>
    <name evidence="2" type="ORF">DCAR_0415969</name>
</gene>
<evidence type="ECO:0000313" key="3">
    <source>
        <dbReference type="Proteomes" id="UP000077755"/>
    </source>
</evidence>
<reference evidence="2" key="1">
    <citation type="journal article" date="2016" name="Nat. Genet.">
        <title>A high-quality carrot genome assembly provides new insights into carotenoid accumulation and asterid genome evolution.</title>
        <authorList>
            <person name="Iorizzo M."/>
            <person name="Ellison S."/>
            <person name="Senalik D."/>
            <person name="Zeng P."/>
            <person name="Satapoomin P."/>
            <person name="Huang J."/>
            <person name="Bowman M."/>
            <person name="Iovene M."/>
            <person name="Sanseverino W."/>
            <person name="Cavagnaro P."/>
            <person name="Yildiz M."/>
            <person name="Macko-Podgorni A."/>
            <person name="Moranska E."/>
            <person name="Grzebelus E."/>
            <person name="Grzebelus D."/>
            <person name="Ashrafi H."/>
            <person name="Zheng Z."/>
            <person name="Cheng S."/>
            <person name="Spooner D."/>
            <person name="Van Deynze A."/>
            <person name="Simon P."/>
        </authorList>
    </citation>
    <scope>NUCLEOTIDE SEQUENCE</scope>
    <source>
        <tissue evidence="2">Leaf</tissue>
    </source>
</reference>
<name>A0AAF0WY34_DAUCS</name>
<reference evidence="2" key="2">
    <citation type="submission" date="2022-03" db="EMBL/GenBank/DDBJ databases">
        <title>Draft title - Genomic analysis of global carrot germplasm unveils the trajectory of domestication and the origin of high carotenoid orange carrot.</title>
        <authorList>
            <person name="Iorizzo M."/>
            <person name="Ellison S."/>
            <person name="Senalik D."/>
            <person name="Macko-Podgorni A."/>
            <person name="Grzebelus D."/>
            <person name="Bostan H."/>
            <person name="Rolling W."/>
            <person name="Curaba J."/>
            <person name="Simon P."/>
        </authorList>
    </citation>
    <scope>NUCLEOTIDE SEQUENCE</scope>
    <source>
        <tissue evidence="2">Leaf</tissue>
    </source>
</reference>
<dbReference type="AlphaFoldDB" id="A0AAF0WY34"/>
<dbReference type="EMBL" id="CP093346">
    <property type="protein sequence ID" value="WOG96633.1"/>
    <property type="molecule type" value="Genomic_DNA"/>
</dbReference>
<organism evidence="2 3">
    <name type="scientific">Daucus carota subsp. sativus</name>
    <name type="common">Carrot</name>
    <dbReference type="NCBI Taxonomy" id="79200"/>
    <lineage>
        <taxon>Eukaryota</taxon>
        <taxon>Viridiplantae</taxon>
        <taxon>Streptophyta</taxon>
        <taxon>Embryophyta</taxon>
        <taxon>Tracheophyta</taxon>
        <taxon>Spermatophyta</taxon>
        <taxon>Magnoliopsida</taxon>
        <taxon>eudicotyledons</taxon>
        <taxon>Gunneridae</taxon>
        <taxon>Pentapetalae</taxon>
        <taxon>asterids</taxon>
        <taxon>campanulids</taxon>
        <taxon>Apiales</taxon>
        <taxon>Apiaceae</taxon>
        <taxon>Apioideae</taxon>
        <taxon>Scandiceae</taxon>
        <taxon>Daucinae</taxon>
        <taxon>Daucus</taxon>
        <taxon>Daucus sect. Daucus</taxon>
    </lineage>
</organism>
<keyword evidence="3" id="KW-1185">Reference proteome</keyword>